<evidence type="ECO:0000256" key="2">
    <source>
        <dbReference type="ARBA" id="ARBA00022540"/>
    </source>
</evidence>
<evidence type="ECO:0000256" key="1">
    <source>
        <dbReference type="ARBA" id="ARBA00005439"/>
    </source>
</evidence>
<organism evidence="5 6">
    <name type="scientific">Dendroctonus ponderosae</name>
    <name type="common">Mountain pine beetle</name>
    <dbReference type="NCBI Taxonomy" id="77166"/>
    <lineage>
        <taxon>Eukaryota</taxon>
        <taxon>Metazoa</taxon>
        <taxon>Ecdysozoa</taxon>
        <taxon>Arthropoda</taxon>
        <taxon>Hexapoda</taxon>
        <taxon>Insecta</taxon>
        <taxon>Pterygota</taxon>
        <taxon>Neoptera</taxon>
        <taxon>Endopterygota</taxon>
        <taxon>Coleoptera</taxon>
        <taxon>Polyphaga</taxon>
        <taxon>Cucujiformia</taxon>
        <taxon>Curculionidae</taxon>
        <taxon>Scolytinae</taxon>
        <taxon>Dendroctonus</taxon>
    </lineage>
</organism>
<accession>A0AAR5PJG6</accession>
<dbReference type="PANTHER" id="PTHR10938">
    <property type="entry name" value="TRANSLATION INITIATION FACTOR IF-3"/>
    <property type="match status" value="1"/>
</dbReference>
<dbReference type="KEGG" id="dpa:109538400"/>
<dbReference type="EnsemblMetazoa" id="XM_019905621.1">
    <property type="protein sequence ID" value="XP_019761180.1"/>
    <property type="gene ID" value="LOC109538400"/>
</dbReference>
<evidence type="ECO:0000256" key="3">
    <source>
        <dbReference type="ARBA" id="ARBA00022917"/>
    </source>
</evidence>
<feature type="region of interest" description="Disordered" evidence="4">
    <location>
        <begin position="200"/>
        <end position="240"/>
    </location>
</feature>
<dbReference type="GeneID" id="109538400"/>
<feature type="compositionally biased region" description="Basic and acidic residues" evidence="4">
    <location>
        <begin position="220"/>
        <end position="240"/>
    </location>
</feature>
<reference evidence="6" key="1">
    <citation type="journal article" date="2013" name="Genome Biol.">
        <title>Draft genome of the mountain pine beetle, Dendroctonus ponderosae Hopkins, a major forest pest.</title>
        <authorList>
            <person name="Keeling C.I."/>
            <person name="Yuen M.M."/>
            <person name="Liao N.Y."/>
            <person name="Docking T.R."/>
            <person name="Chan S.K."/>
            <person name="Taylor G.A."/>
            <person name="Palmquist D.L."/>
            <person name="Jackman S.D."/>
            <person name="Nguyen A."/>
            <person name="Li M."/>
            <person name="Henderson H."/>
            <person name="Janes J.K."/>
            <person name="Zhao Y."/>
            <person name="Pandoh P."/>
            <person name="Moore R."/>
            <person name="Sperling F.A."/>
            <person name="Huber D.P."/>
            <person name="Birol I."/>
            <person name="Jones S.J."/>
            <person name="Bohlmann J."/>
        </authorList>
    </citation>
    <scope>NUCLEOTIDE SEQUENCE</scope>
</reference>
<evidence type="ECO:0000313" key="6">
    <source>
        <dbReference type="Proteomes" id="UP000019118"/>
    </source>
</evidence>
<evidence type="ECO:0000313" key="5">
    <source>
        <dbReference type="EnsemblMetazoa" id="XP_019761180.1"/>
    </source>
</evidence>
<keyword evidence="6" id="KW-1185">Reference proteome</keyword>
<keyword evidence="2" id="KW-0396">Initiation factor</keyword>
<dbReference type="AlphaFoldDB" id="A0AAR5PJG6"/>
<comment type="similarity">
    <text evidence="1">Belongs to the IF-3 family.</text>
</comment>
<dbReference type="GO" id="GO:0043022">
    <property type="term" value="F:ribosome binding"/>
    <property type="evidence" value="ECO:0007669"/>
    <property type="project" value="TreeGrafter"/>
</dbReference>
<feature type="region of interest" description="Disordered" evidence="4">
    <location>
        <begin position="41"/>
        <end position="63"/>
    </location>
</feature>
<reference evidence="5" key="2">
    <citation type="submission" date="2024-08" db="UniProtKB">
        <authorList>
            <consortium name="EnsemblMetazoa"/>
        </authorList>
    </citation>
    <scope>IDENTIFICATION</scope>
</reference>
<dbReference type="PANTHER" id="PTHR10938:SF0">
    <property type="entry name" value="TRANSLATION INITIATION FACTOR IF-3, MITOCHONDRIAL"/>
    <property type="match status" value="1"/>
</dbReference>
<dbReference type="Gene3D" id="3.30.110.10">
    <property type="entry name" value="Translation initiation factor 3 (IF-3), C-terminal domain"/>
    <property type="match status" value="1"/>
</dbReference>
<dbReference type="GO" id="GO:0032790">
    <property type="term" value="P:ribosome disassembly"/>
    <property type="evidence" value="ECO:0007669"/>
    <property type="project" value="TreeGrafter"/>
</dbReference>
<sequence length="240" mass="27324">MFRRTCLQLRALSQSYLTSLQEINIRGLPAACLFSNSANISSNEPLPEKPSATEAPKKKKTAPIPRITLLNGADISISTLEDAQKIAKRRDLKLIKLLDLDTKTDRPVYRLMTGAEYHHEDLKQRETKTAIKAKYAFKKEKLLIMSQNITEHDLQTNINKLLKWISRRYEVRIVINGNSENSTKSENVFATIQKSVTDQGRIVQKRQKGSDIKFQILPPKEPKQTDDSDQNNDDKAEPPP</sequence>
<proteinExistence type="inferred from homology"/>
<keyword evidence="3" id="KW-0648">Protein biosynthesis</keyword>
<protein>
    <recommendedName>
        <fullName evidence="7">Translation initiation factor 3 N-terminal domain-containing protein</fullName>
    </recommendedName>
</protein>
<dbReference type="SUPFAM" id="SSF55200">
    <property type="entry name" value="Translation initiation factor IF3, C-terminal domain"/>
    <property type="match status" value="1"/>
</dbReference>
<name>A0AAR5PJG6_DENPD</name>
<dbReference type="InterPro" id="IPR001288">
    <property type="entry name" value="Translation_initiation_fac_3"/>
</dbReference>
<dbReference type="Proteomes" id="UP000019118">
    <property type="component" value="Unassembled WGS sequence"/>
</dbReference>
<dbReference type="InterPro" id="IPR036788">
    <property type="entry name" value="T_IF-3_C_sf"/>
</dbReference>
<dbReference type="GO" id="GO:0003743">
    <property type="term" value="F:translation initiation factor activity"/>
    <property type="evidence" value="ECO:0007669"/>
    <property type="project" value="UniProtKB-KW"/>
</dbReference>
<evidence type="ECO:0000256" key="4">
    <source>
        <dbReference type="SAM" id="MobiDB-lite"/>
    </source>
</evidence>
<dbReference type="GO" id="GO:0070124">
    <property type="term" value="P:mitochondrial translational initiation"/>
    <property type="evidence" value="ECO:0007669"/>
    <property type="project" value="TreeGrafter"/>
</dbReference>
<dbReference type="CTD" id="36335"/>
<dbReference type="GO" id="GO:0005739">
    <property type="term" value="C:mitochondrion"/>
    <property type="evidence" value="ECO:0007669"/>
    <property type="project" value="TreeGrafter"/>
</dbReference>
<evidence type="ECO:0008006" key="7">
    <source>
        <dbReference type="Google" id="ProtNLM"/>
    </source>
</evidence>